<dbReference type="Proteomes" id="UP000198915">
    <property type="component" value="Unassembled WGS sequence"/>
</dbReference>
<sequence length="162" mass="19317">MDYEIQIATLEDKETLRNLLQFYIYDFSEFMDLHFEENGKYGDYPIDEYWTTDPNYPYLIRLNGKTVGVALVKLKNRNSDVYFSIAEFFIAKKYRRVGLGKLVAKDIFDLHKGQWEVYQIDNNKPAQHFWKKVIEEYTDGKFTERIEEGRRTQVFASHDASL</sequence>
<protein>
    <submittedName>
        <fullName evidence="2">Predicted acetyltransferase</fullName>
    </submittedName>
</protein>
<dbReference type="SUPFAM" id="SSF55729">
    <property type="entry name" value="Acyl-CoA N-acyltransferases (Nat)"/>
    <property type="match status" value="1"/>
</dbReference>
<keyword evidence="2" id="KW-0808">Transferase</keyword>
<dbReference type="PROSITE" id="PS51186">
    <property type="entry name" value="GNAT"/>
    <property type="match status" value="1"/>
</dbReference>
<evidence type="ECO:0000313" key="2">
    <source>
        <dbReference type="EMBL" id="SFK45063.1"/>
    </source>
</evidence>
<evidence type="ECO:0000313" key="3">
    <source>
        <dbReference type="Proteomes" id="UP000198915"/>
    </source>
</evidence>
<name>A0A1I3ZLX2_9BACL</name>
<dbReference type="InterPro" id="IPR000182">
    <property type="entry name" value="GNAT_dom"/>
</dbReference>
<evidence type="ECO:0000259" key="1">
    <source>
        <dbReference type="PROSITE" id="PS51186"/>
    </source>
</evidence>
<dbReference type="AlphaFoldDB" id="A0A1I3ZLX2"/>
<dbReference type="InterPro" id="IPR016181">
    <property type="entry name" value="Acyl_CoA_acyltransferase"/>
</dbReference>
<proteinExistence type="predicted"/>
<reference evidence="3" key="1">
    <citation type="submission" date="2016-10" db="EMBL/GenBank/DDBJ databases">
        <authorList>
            <person name="Varghese N."/>
            <person name="Submissions S."/>
        </authorList>
    </citation>
    <scope>NUCLEOTIDE SEQUENCE [LARGE SCALE GENOMIC DNA]</scope>
    <source>
        <strain evidence="3">OK042</strain>
    </source>
</reference>
<keyword evidence="3" id="KW-1185">Reference proteome</keyword>
<dbReference type="RefSeq" id="WP_092272949.1">
    <property type="nucleotide sequence ID" value="NZ_FORT01000013.1"/>
</dbReference>
<gene>
    <name evidence="2" type="ORF">SAMN05518846_113154</name>
</gene>
<dbReference type="GO" id="GO:0016747">
    <property type="term" value="F:acyltransferase activity, transferring groups other than amino-acyl groups"/>
    <property type="evidence" value="ECO:0007669"/>
    <property type="project" value="InterPro"/>
</dbReference>
<dbReference type="EMBL" id="FORT01000013">
    <property type="protein sequence ID" value="SFK45063.1"/>
    <property type="molecule type" value="Genomic_DNA"/>
</dbReference>
<dbReference type="CDD" id="cd04301">
    <property type="entry name" value="NAT_SF"/>
    <property type="match status" value="1"/>
</dbReference>
<organism evidence="2 3">
    <name type="scientific">Brevibacillus centrosporus</name>
    <dbReference type="NCBI Taxonomy" id="54910"/>
    <lineage>
        <taxon>Bacteria</taxon>
        <taxon>Bacillati</taxon>
        <taxon>Bacillota</taxon>
        <taxon>Bacilli</taxon>
        <taxon>Bacillales</taxon>
        <taxon>Paenibacillaceae</taxon>
        <taxon>Brevibacillus</taxon>
    </lineage>
</organism>
<dbReference type="STRING" id="1884381.SAMN05518846_113154"/>
<feature type="domain" description="N-acetyltransferase" evidence="1">
    <location>
        <begin position="14"/>
        <end position="161"/>
    </location>
</feature>
<accession>A0A1I3ZLX2</accession>
<dbReference type="Gene3D" id="3.40.630.30">
    <property type="match status" value="1"/>
</dbReference>
<dbReference type="Pfam" id="PF00583">
    <property type="entry name" value="Acetyltransf_1"/>
    <property type="match status" value="1"/>
</dbReference>